<dbReference type="AlphaFoldDB" id="A0A0B3VZT4"/>
<dbReference type="InterPro" id="IPR011005">
    <property type="entry name" value="Dihydropteroate_synth-like_sf"/>
</dbReference>
<dbReference type="OrthoDB" id="148113at2"/>
<evidence type="ECO:0000313" key="2">
    <source>
        <dbReference type="EMBL" id="KHS58359.1"/>
    </source>
</evidence>
<dbReference type="STRING" id="1577792.QX51_03410"/>
<sequence>MAFKMSVQKSSGKISEVVIGTGEKAIKLGGENVLPFYSFDGDTGNIQKVGIEINDIYPESWIDCYKEMYKDVANDPAAWAKYVQDNTEADFVCLRFVGADPNADDKSPEECAEVAKKVADAIDLPLVVAGCGVAEKDGKLFAKVAEALEGKNVLILSAVEDNYKEVGAAAGLAYGQKVGAESAVDINLAKQMNVLLTQLGVKPENIVMNVGCSAVGYGYEYVASTMDRIRLAAFNQNDKQLQIPIVTPVSFEVGHVKEAIATEADQPEWGCSEKRSIAMEISTATAVLVGGSDAVILRHPESVKTIKSFVSELA</sequence>
<organism evidence="2 3">
    <name type="scientific">Terrisporobacter othiniensis</name>
    <dbReference type="NCBI Taxonomy" id="1577792"/>
    <lineage>
        <taxon>Bacteria</taxon>
        <taxon>Bacillati</taxon>
        <taxon>Bacillota</taxon>
        <taxon>Clostridia</taxon>
        <taxon>Peptostreptococcales</taxon>
        <taxon>Peptostreptococcaceae</taxon>
        <taxon>Terrisporobacter</taxon>
    </lineage>
</organism>
<feature type="domain" description="CO dehydrogenase/acetyl-CoA synthase delta subunit TIM barrel" evidence="1">
    <location>
        <begin position="16"/>
        <end position="247"/>
    </location>
</feature>
<dbReference type="NCBIfam" id="NF040759">
    <property type="entry name" value="WLP_AcsD"/>
    <property type="match status" value="1"/>
</dbReference>
<dbReference type="InterPro" id="IPR016041">
    <property type="entry name" value="Ac-CoA_synth_d_su_TIM-brl"/>
</dbReference>
<dbReference type="Gene3D" id="3.20.20.20">
    <property type="entry name" value="Dihydropteroate synthase-like"/>
    <property type="match status" value="1"/>
</dbReference>
<reference evidence="2 3" key="1">
    <citation type="submission" date="2014-12" db="EMBL/GenBank/DDBJ databases">
        <title>Draft genome sequence of Terrisporobacter sp. 08-306576, isolated from the blood culture of a bacteremia patient.</title>
        <authorList>
            <person name="Lund L.C."/>
            <person name="Sydenham T.V."/>
            <person name="Hogh S.V."/>
            <person name="Skov M.N."/>
            <person name="Kemp M."/>
            <person name="Justesen U.S."/>
        </authorList>
    </citation>
    <scope>NUCLEOTIDE SEQUENCE [LARGE SCALE GENOMIC DNA]</scope>
    <source>
        <strain evidence="2 3">08-306576</strain>
    </source>
</reference>
<dbReference type="Pfam" id="PF03599">
    <property type="entry name" value="CdhD"/>
    <property type="match status" value="1"/>
</dbReference>
<dbReference type="InterPro" id="IPR051069">
    <property type="entry name" value="ACDS_complex_subunit"/>
</dbReference>
<gene>
    <name evidence="2" type="ORF">QX51_03410</name>
</gene>
<comment type="caution">
    <text evidence="2">The sequence shown here is derived from an EMBL/GenBank/DDBJ whole genome shotgun (WGS) entry which is preliminary data.</text>
</comment>
<dbReference type="PANTHER" id="PTHR36214">
    <property type="match status" value="1"/>
</dbReference>
<dbReference type="Proteomes" id="UP000031189">
    <property type="component" value="Unassembled WGS sequence"/>
</dbReference>
<dbReference type="EMBL" id="JWHR01000038">
    <property type="protein sequence ID" value="KHS58359.1"/>
    <property type="molecule type" value="Genomic_DNA"/>
</dbReference>
<protein>
    <submittedName>
        <fullName evidence="2">Acetyl-CoA synthase subunit delta</fullName>
    </submittedName>
</protein>
<accession>A0A0B3VZT4</accession>
<keyword evidence="3" id="KW-1185">Reference proteome</keyword>
<dbReference type="NCBIfam" id="NF003376">
    <property type="entry name" value="PRK04452.1-2"/>
    <property type="match status" value="1"/>
</dbReference>
<evidence type="ECO:0000259" key="1">
    <source>
        <dbReference type="Pfam" id="PF03599"/>
    </source>
</evidence>
<dbReference type="PANTHER" id="PTHR36214:SF5">
    <property type="entry name" value="ACETYL-COA DECARBONYLASE_SYNTHASE COMPLEX SUBUNIT DELTA"/>
    <property type="match status" value="1"/>
</dbReference>
<proteinExistence type="predicted"/>
<dbReference type="RefSeq" id="WP_039678505.1">
    <property type="nucleotide sequence ID" value="NZ_JAWGXO010000014.1"/>
</dbReference>
<dbReference type="SUPFAM" id="SSF51717">
    <property type="entry name" value="Dihydropteroate synthetase-like"/>
    <property type="match status" value="1"/>
</dbReference>
<name>A0A0B3VZT4_9FIRM</name>
<evidence type="ECO:0000313" key="3">
    <source>
        <dbReference type="Proteomes" id="UP000031189"/>
    </source>
</evidence>